<feature type="compositionally biased region" description="Basic and acidic residues" evidence="9">
    <location>
        <begin position="337"/>
        <end position="355"/>
    </location>
</feature>
<evidence type="ECO:0000256" key="2">
    <source>
        <dbReference type="ARBA" id="ARBA00022448"/>
    </source>
</evidence>
<sequence length="613" mass="63987">MSGMPGLAQRMNRGLHDASERVAATPFGRPVVHAPLVFGLLLVAYAVQGPGSFATYTILTILIYGIAVLGLNIPAGFGGALSLGQGASFAVGAYTVGALTVDNGWPFWATLPVAALVGLVFGLVLGAPAGRLGEIGLALISLGAVLITLDLIVALDGITGGVTGLSPIGLITGFGAEPTYSLWLLPVLVTASALVAYLLHYAVRVSLIGRSAMATRDEPIGATALGISGYRSKVVTFTLGSGFGAYAGGLFAYMAQYISPDAFTAHLSILLLAMVILGGAGSIYGPLLGAVILVLLPQALAAYAHVNTIIYGATLMAVVLLRPSGLISRTAAPVRDRLRASADDPSGAEEREKPEPAAAAERIRNAGPDAGLQVRGISRSFGGLKALDSVSLGVRPGEVLALIGPNGSGKTTVINVVTGLYPAEEGRIVLDSEDITRLKARRITELGVARTFQTPKTFPGLSVAEHLFLAKRLQPPGQVVGEDLDPWVRRLLKLGGIDPDDPRMMARETGQLGHGQLRFLEIAMAIRHSPRLLLLDEPAAGLSQIEMQGLEQVTRELADLGIAVIVVEHHLDLVTRLADRVVVLELGKVLWEGRPDELMDAEAVRVAYLGGAG</sequence>
<reference evidence="13" key="1">
    <citation type="journal article" date="2019" name="Int. J. Syst. Evol. Microbiol.">
        <title>The Global Catalogue of Microorganisms (GCM) 10K type strain sequencing project: providing services to taxonomists for standard genome sequencing and annotation.</title>
        <authorList>
            <consortium name="The Broad Institute Genomics Platform"/>
            <consortium name="The Broad Institute Genome Sequencing Center for Infectious Disease"/>
            <person name="Wu L."/>
            <person name="Ma J."/>
        </authorList>
    </citation>
    <scope>NUCLEOTIDE SEQUENCE [LARGE SCALE GENOMIC DNA]</scope>
    <source>
        <strain evidence="13">CGMCC 4.7106</strain>
    </source>
</reference>
<keyword evidence="5" id="KW-0547">Nucleotide-binding</keyword>
<evidence type="ECO:0000256" key="5">
    <source>
        <dbReference type="ARBA" id="ARBA00022741"/>
    </source>
</evidence>
<accession>A0ABW1C9S3</accession>
<proteinExistence type="predicted"/>
<feature type="transmembrane region" description="Helical" evidence="10">
    <location>
        <begin position="137"/>
        <end position="160"/>
    </location>
</feature>
<evidence type="ECO:0000313" key="13">
    <source>
        <dbReference type="Proteomes" id="UP001596096"/>
    </source>
</evidence>
<dbReference type="InterPro" id="IPR043428">
    <property type="entry name" value="LivM-like"/>
</dbReference>
<evidence type="ECO:0000256" key="4">
    <source>
        <dbReference type="ARBA" id="ARBA00022692"/>
    </source>
</evidence>
<evidence type="ECO:0000259" key="11">
    <source>
        <dbReference type="PROSITE" id="PS50893"/>
    </source>
</evidence>
<feature type="transmembrane region" description="Helical" evidence="10">
    <location>
        <begin position="31"/>
        <end position="47"/>
    </location>
</feature>
<keyword evidence="13" id="KW-1185">Reference proteome</keyword>
<dbReference type="SUPFAM" id="SSF52540">
    <property type="entry name" value="P-loop containing nucleoside triphosphate hydrolases"/>
    <property type="match status" value="1"/>
</dbReference>
<dbReference type="Proteomes" id="UP001596096">
    <property type="component" value="Unassembled WGS sequence"/>
</dbReference>
<dbReference type="Gene3D" id="3.40.50.300">
    <property type="entry name" value="P-loop containing nucleotide triphosphate hydrolases"/>
    <property type="match status" value="1"/>
</dbReference>
<evidence type="ECO:0000256" key="1">
    <source>
        <dbReference type="ARBA" id="ARBA00004651"/>
    </source>
</evidence>
<feature type="domain" description="ABC transporter" evidence="11">
    <location>
        <begin position="372"/>
        <end position="611"/>
    </location>
</feature>
<dbReference type="RefSeq" id="WP_246640093.1">
    <property type="nucleotide sequence ID" value="NZ_JAHKRN010000017.1"/>
</dbReference>
<dbReference type="EMBL" id="JBHSNW010000055">
    <property type="protein sequence ID" value="MFC5822167.1"/>
    <property type="molecule type" value="Genomic_DNA"/>
</dbReference>
<dbReference type="SMART" id="SM00382">
    <property type="entry name" value="AAA"/>
    <property type="match status" value="1"/>
</dbReference>
<feature type="transmembrane region" description="Helical" evidence="10">
    <location>
        <begin position="234"/>
        <end position="255"/>
    </location>
</feature>
<dbReference type="InterPro" id="IPR003439">
    <property type="entry name" value="ABC_transporter-like_ATP-bd"/>
</dbReference>
<evidence type="ECO:0000256" key="7">
    <source>
        <dbReference type="ARBA" id="ARBA00022989"/>
    </source>
</evidence>
<keyword evidence="3" id="KW-1003">Cell membrane</keyword>
<dbReference type="GO" id="GO:0005524">
    <property type="term" value="F:ATP binding"/>
    <property type="evidence" value="ECO:0007669"/>
    <property type="project" value="UniProtKB-KW"/>
</dbReference>
<keyword evidence="4 10" id="KW-0812">Transmembrane</keyword>
<dbReference type="PANTHER" id="PTHR45772">
    <property type="entry name" value="CONSERVED COMPONENT OF ABC TRANSPORTER FOR NATURAL AMINO ACIDS-RELATED"/>
    <property type="match status" value="1"/>
</dbReference>
<evidence type="ECO:0000256" key="6">
    <source>
        <dbReference type="ARBA" id="ARBA00022840"/>
    </source>
</evidence>
<protein>
    <submittedName>
        <fullName evidence="12">ATP-binding cassette domain-containing protein</fullName>
    </submittedName>
</protein>
<comment type="subcellular location">
    <subcellularLocation>
        <location evidence="1">Cell membrane</location>
        <topology evidence="1">Multi-pass membrane protein</topology>
    </subcellularLocation>
</comment>
<keyword evidence="7 10" id="KW-1133">Transmembrane helix</keyword>
<dbReference type="Pfam" id="PF02653">
    <property type="entry name" value="BPD_transp_2"/>
    <property type="match status" value="1"/>
</dbReference>
<dbReference type="InterPro" id="IPR001851">
    <property type="entry name" value="ABC_transp_permease"/>
</dbReference>
<feature type="transmembrane region" description="Helical" evidence="10">
    <location>
        <begin position="53"/>
        <end position="73"/>
    </location>
</feature>
<feature type="region of interest" description="Disordered" evidence="9">
    <location>
        <begin position="337"/>
        <end position="360"/>
    </location>
</feature>
<dbReference type="CDD" id="cd03219">
    <property type="entry name" value="ABC_Mj1267_LivG_branched"/>
    <property type="match status" value="1"/>
</dbReference>
<feature type="transmembrane region" description="Helical" evidence="10">
    <location>
        <begin position="105"/>
        <end position="125"/>
    </location>
</feature>
<comment type="caution">
    <text evidence="12">The sequence shown here is derived from an EMBL/GenBank/DDBJ whole genome shotgun (WGS) entry which is preliminary data.</text>
</comment>
<evidence type="ECO:0000256" key="3">
    <source>
        <dbReference type="ARBA" id="ARBA00022475"/>
    </source>
</evidence>
<name>A0ABW1C9S3_9ACTN</name>
<feature type="transmembrane region" description="Helical" evidence="10">
    <location>
        <begin position="267"/>
        <end position="295"/>
    </location>
</feature>
<organism evidence="12 13">
    <name type="scientific">Nonomuraea harbinensis</name>
    <dbReference type="NCBI Taxonomy" id="1286938"/>
    <lineage>
        <taxon>Bacteria</taxon>
        <taxon>Bacillati</taxon>
        <taxon>Actinomycetota</taxon>
        <taxon>Actinomycetes</taxon>
        <taxon>Streptosporangiales</taxon>
        <taxon>Streptosporangiaceae</taxon>
        <taxon>Nonomuraea</taxon>
    </lineage>
</organism>
<keyword evidence="2" id="KW-0813">Transport</keyword>
<gene>
    <name evidence="12" type="ORF">ACFPUY_44405</name>
</gene>
<evidence type="ECO:0000256" key="10">
    <source>
        <dbReference type="SAM" id="Phobius"/>
    </source>
</evidence>
<dbReference type="PROSITE" id="PS50893">
    <property type="entry name" value="ABC_TRANSPORTER_2"/>
    <property type="match status" value="1"/>
</dbReference>
<feature type="transmembrane region" description="Helical" evidence="10">
    <location>
        <begin position="302"/>
        <end position="321"/>
    </location>
</feature>
<keyword evidence="6 12" id="KW-0067">ATP-binding</keyword>
<dbReference type="Pfam" id="PF00005">
    <property type="entry name" value="ABC_tran"/>
    <property type="match status" value="1"/>
</dbReference>
<evidence type="ECO:0000313" key="12">
    <source>
        <dbReference type="EMBL" id="MFC5822167.1"/>
    </source>
</evidence>
<dbReference type="InterPro" id="IPR003593">
    <property type="entry name" value="AAA+_ATPase"/>
</dbReference>
<dbReference type="CDD" id="cd06581">
    <property type="entry name" value="TM_PBP1_LivM_like"/>
    <property type="match status" value="1"/>
</dbReference>
<dbReference type="InterPro" id="IPR027417">
    <property type="entry name" value="P-loop_NTPase"/>
</dbReference>
<dbReference type="InterPro" id="IPR051120">
    <property type="entry name" value="ABC_AA/LPS_Transport"/>
</dbReference>
<feature type="transmembrane region" description="Helical" evidence="10">
    <location>
        <begin position="180"/>
        <end position="203"/>
    </location>
</feature>
<keyword evidence="8 10" id="KW-0472">Membrane</keyword>
<evidence type="ECO:0000256" key="9">
    <source>
        <dbReference type="SAM" id="MobiDB-lite"/>
    </source>
</evidence>
<evidence type="ECO:0000256" key="8">
    <source>
        <dbReference type="ARBA" id="ARBA00023136"/>
    </source>
</evidence>